<feature type="region of interest" description="Disordered" evidence="5">
    <location>
        <begin position="501"/>
        <end position="526"/>
    </location>
</feature>
<evidence type="ECO:0000256" key="4">
    <source>
        <dbReference type="ARBA" id="ARBA00023242"/>
    </source>
</evidence>
<dbReference type="OMA" id="CHRISYC"/>
<dbReference type="InterPro" id="IPR000770">
    <property type="entry name" value="SAND_dom"/>
</dbReference>
<feature type="compositionally biased region" description="Acidic residues" evidence="5">
    <location>
        <begin position="508"/>
        <end position="518"/>
    </location>
</feature>
<gene>
    <name evidence="7" type="ORF">pdam_00006665</name>
</gene>
<dbReference type="PROSITE" id="PS50864">
    <property type="entry name" value="SAND"/>
    <property type="match status" value="1"/>
</dbReference>
<evidence type="ECO:0000256" key="5">
    <source>
        <dbReference type="SAM" id="MobiDB-lite"/>
    </source>
</evidence>
<keyword evidence="2" id="KW-0805">Transcription regulation</keyword>
<dbReference type="Proteomes" id="UP000275408">
    <property type="component" value="Unassembled WGS sequence"/>
</dbReference>
<dbReference type="GO" id="GO:0000981">
    <property type="term" value="F:DNA-binding transcription factor activity, RNA polymerase II-specific"/>
    <property type="evidence" value="ECO:0007669"/>
    <property type="project" value="TreeGrafter"/>
</dbReference>
<dbReference type="Pfam" id="PF01342">
    <property type="entry name" value="SAND"/>
    <property type="match status" value="1"/>
</dbReference>
<feature type="region of interest" description="Disordered" evidence="5">
    <location>
        <begin position="105"/>
        <end position="128"/>
    </location>
</feature>
<keyword evidence="8" id="KW-1185">Reference proteome</keyword>
<evidence type="ECO:0000256" key="3">
    <source>
        <dbReference type="ARBA" id="ARBA00023163"/>
    </source>
</evidence>
<dbReference type="InterPro" id="IPR024119">
    <property type="entry name" value="TF_DEAF-1"/>
</dbReference>
<dbReference type="PANTHER" id="PTHR10237:SF1">
    <property type="entry name" value="DEFORMED EPIDERMAL AUTOREGULATORY FACTOR 1 HOMOLOG"/>
    <property type="match status" value="1"/>
</dbReference>
<dbReference type="GO" id="GO:0005634">
    <property type="term" value="C:nucleus"/>
    <property type="evidence" value="ECO:0007669"/>
    <property type="project" value="TreeGrafter"/>
</dbReference>
<reference evidence="7 8" key="1">
    <citation type="journal article" date="2018" name="Sci. Rep.">
        <title>Comparative analysis of the Pocillopora damicornis genome highlights role of immune system in coral evolution.</title>
        <authorList>
            <person name="Cunning R."/>
            <person name="Bay R.A."/>
            <person name="Gillette P."/>
            <person name="Baker A.C."/>
            <person name="Traylor-Knowles N."/>
        </authorList>
    </citation>
    <scope>NUCLEOTIDE SEQUENCE [LARGE SCALE GENOMIC DNA]</scope>
    <source>
        <strain evidence="7">RSMAS</strain>
        <tissue evidence="7">Whole animal</tissue>
    </source>
</reference>
<dbReference type="OrthoDB" id="437457at2759"/>
<dbReference type="AlphaFoldDB" id="A0A3M6TKR5"/>
<sequence>MDDNVGVPRTGEGLSVVPSLSEVSEQIAIAEHIPTEHETTTTAVFHAGEEASNTNVGGHPQCEVQVVKVGDGNVSISFATPAPAVSHIQASQASLQPIQEVIADSPAHSTRSSSPNLQESQAVTTIQQAEQDEISGNQHADDGSPLARQKFETQGKSAWDAALSTEILIVRCRNETAELFKTKLGSGGRGKCIKYQDQWMTPSEFEARCGRASSKDWKRSIRYGGRTLQSLIEDGILTPHAISCTCATCCDDDTLAGPIRLFVPYKRRKRESSQSGSPILKKSLSLSSENSRRDAHGFMMRSVSVDSASGAFATNEDGTVMDTGDLSSGLVTVSSCVTSAVPPQTPATPLTPMMSPCPPIMTQAAAVRPEGQQTITVTLPVTPLPTGDAVVDQRRHWWHIEEMVNSLLNTAQQLKGMIEHAKLQAEASKDAAITQVKLQAEAEKKEALAQARMNSLMQFSRALNDARVEKEAAIAQAVAQAKAEKMEAAADERQEQLIKSLNGGEGEIAMEEDPSVVEEGEKNGVE</sequence>
<evidence type="ECO:0000259" key="6">
    <source>
        <dbReference type="PROSITE" id="PS50864"/>
    </source>
</evidence>
<feature type="domain" description="SAND" evidence="6">
    <location>
        <begin position="158"/>
        <end position="238"/>
    </location>
</feature>
<comment type="caution">
    <text evidence="7">The sequence shown here is derived from an EMBL/GenBank/DDBJ whole genome shotgun (WGS) entry which is preliminary data.</text>
</comment>
<organism evidence="7 8">
    <name type="scientific">Pocillopora damicornis</name>
    <name type="common">Cauliflower coral</name>
    <name type="synonym">Millepora damicornis</name>
    <dbReference type="NCBI Taxonomy" id="46731"/>
    <lineage>
        <taxon>Eukaryota</taxon>
        <taxon>Metazoa</taxon>
        <taxon>Cnidaria</taxon>
        <taxon>Anthozoa</taxon>
        <taxon>Hexacorallia</taxon>
        <taxon>Scleractinia</taxon>
        <taxon>Astrocoeniina</taxon>
        <taxon>Pocilloporidae</taxon>
        <taxon>Pocillopora</taxon>
    </lineage>
</organism>
<evidence type="ECO:0000256" key="2">
    <source>
        <dbReference type="ARBA" id="ARBA00023015"/>
    </source>
</evidence>
<dbReference type="Gene3D" id="3.10.390.10">
    <property type="entry name" value="SAND domain-like"/>
    <property type="match status" value="1"/>
</dbReference>
<dbReference type="FunFam" id="3.10.390.10:FF:000004">
    <property type="entry name" value="Deformed epidermal autoregulatory factor 1"/>
    <property type="match status" value="1"/>
</dbReference>
<dbReference type="InterPro" id="IPR010919">
    <property type="entry name" value="SAND-like_dom_sf"/>
</dbReference>
<keyword evidence="1" id="KW-0597">Phosphoprotein</keyword>
<dbReference type="GO" id="GO:0003677">
    <property type="term" value="F:DNA binding"/>
    <property type="evidence" value="ECO:0007669"/>
    <property type="project" value="InterPro"/>
</dbReference>
<evidence type="ECO:0000256" key="1">
    <source>
        <dbReference type="ARBA" id="ARBA00022553"/>
    </source>
</evidence>
<evidence type="ECO:0000313" key="8">
    <source>
        <dbReference type="Proteomes" id="UP000275408"/>
    </source>
</evidence>
<dbReference type="SMART" id="SM00258">
    <property type="entry name" value="SAND"/>
    <property type="match status" value="1"/>
</dbReference>
<accession>A0A3M6TKR5</accession>
<protein>
    <recommendedName>
        <fullName evidence="6">SAND domain-containing protein</fullName>
    </recommendedName>
</protein>
<keyword evidence="4" id="KW-0539">Nucleus</keyword>
<proteinExistence type="predicted"/>
<dbReference type="PANTHER" id="PTHR10237">
    <property type="entry name" value="DEFORMED EPIDERMAL AUTOREGULATORY FACTOR 1 HOMOLOG SUPPRESSIN"/>
    <property type="match status" value="1"/>
</dbReference>
<dbReference type="SUPFAM" id="SSF63763">
    <property type="entry name" value="SAND domain-like"/>
    <property type="match status" value="1"/>
</dbReference>
<name>A0A3M6TKR5_POCDA</name>
<evidence type="ECO:0000313" key="7">
    <source>
        <dbReference type="EMBL" id="RMX41936.1"/>
    </source>
</evidence>
<feature type="compositionally biased region" description="Polar residues" evidence="5">
    <location>
        <begin position="107"/>
        <end position="128"/>
    </location>
</feature>
<dbReference type="EMBL" id="RCHS01003431">
    <property type="protein sequence ID" value="RMX41936.1"/>
    <property type="molecule type" value="Genomic_DNA"/>
</dbReference>
<keyword evidence="3" id="KW-0804">Transcription</keyword>